<dbReference type="EMBL" id="LCDB01000027">
    <property type="protein sequence ID" value="KKS43683.1"/>
    <property type="molecule type" value="Genomic_DNA"/>
</dbReference>
<evidence type="ECO:0000313" key="1">
    <source>
        <dbReference type="EMBL" id="KKS43683.1"/>
    </source>
</evidence>
<reference evidence="1 2" key="1">
    <citation type="journal article" date="2015" name="Nature">
        <title>rRNA introns, odd ribosomes, and small enigmatic genomes across a large radiation of phyla.</title>
        <authorList>
            <person name="Brown C.T."/>
            <person name="Hug L.A."/>
            <person name="Thomas B.C."/>
            <person name="Sharon I."/>
            <person name="Castelle C.J."/>
            <person name="Singh A."/>
            <person name="Wilkins M.J."/>
            <person name="Williams K.H."/>
            <person name="Banfield J.F."/>
        </authorList>
    </citation>
    <scope>NUCLEOTIDE SEQUENCE [LARGE SCALE GENOMIC DNA]</scope>
</reference>
<sequence>MSIFSLIEMRFDLSKKFLIGQCPTCGHSLRLERKGDGFFNNLVPCMKCKETFKISVSEVENVSTYDRKTIRAFGIVYEIKSNFDDESYGLLIECLFDNVGKMTYISDGFTCVPGEEKENCPIITFNKIQKTIRFGLTGTFLEREAVKIIDQFANKIAEARKLDLNPILIEIWENKEKGFELVEQRPLKSSVVPSIFIIQPKKIRVN</sequence>
<accession>A0A0G1C219</accession>
<protein>
    <submittedName>
        <fullName evidence="1">Uncharacterized protein</fullName>
    </submittedName>
</protein>
<evidence type="ECO:0000313" key="2">
    <source>
        <dbReference type="Proteomes" id="UP000033986"/>
    </source>
</evidence>
<dbReference type="AlphaFoldDB" id="A0A0G1C219"/>
<name>A0A0G1C219_9BACT</name>
<organism evidence="1 2">
    <name type="scientific">Candidatus Azambacteria bacterium GW2011_GWB1_42_17</name>
    <dbReference type="NCBI Taxonomy" id="1618615"/>
    <lineage>
        <taxon>Bacteria</taxon>
        <taxon>Candidatus Azamiibacteriota</taxon>
    </lineage>
</organism>
<comment type="caution">
    <text evidence="1">The sequence shown here is derived from an EMBL/GenBank/DDBJ whole genome shotgun (WGS) entry which is preliminary data.</text>
</comment>
<proteinExistence type="predicted"/>
<dbReference type="Proteomes" id="UP000033986">
    <property type="component" value="Unassembled WGS sequence"/>
</dbReference>
<gene>
    <name evidence="1" type="ORF">UV07_C0027G0007</name>
</gene>